<keyword evidence="2 9" id="KW-0853">WD repeat</keyword>
<dbReference type="InterPro" id="IPR011009">
    <property type="entry name" value="Kinase-like_dom_sf"/>
</dbReference>
<dbReference type="PANTHER" id="PTHR44218">
    <property type="entry name" value="PROTEIN SPA1-RELATED 2"/>
    <property type="match status" value="1"/>
</dbReference>
<evidence type="ECO:0000313" key="13">
    <source>
        <dbReference type="EMBL" id="KAB1199465.1"/>
    </source>
</evidence>
<feature type="repeat" description="WD" evidence="9">
    <location>
        <begin position="935"/>
        <end position="975"/>
    </location>
</feature>
<evidence type="ECO:0000256" key="8">
    <source>
        <dbReference type="ARBA" id="ARBA00084091"/>
    </source>
</evidence>
<evidence type="ECO:0000256" key="9">
    <source>
        <dbReference type="PROSITE-ProRule" id="PRU00221"/>
    </source>
</evidence>
<dbReference type="SUPFAM" id="SSF50978">
    <property type="entry name" value="WD40 repeat-like"/>
    <property type="match status" value="1"/>
</dbReference>
<evidence type="ECO:0000256" key="11">
    <source>
        <dbReference type="SAM" id="MobiDB-lite"/>
    </source>
</evidence>
<evidence type="ECO:0000256" key="6">
    <source>
        <dbReference type="ARBA" id="ARBA00023054"/>
    </source>
</evidence>
<dbReference type="InterPro" id="IPR001680">
    <property type="entry name" value="WD40_rpt"/>
</dbReference>
<keyword evidence="6 10" id="KW-0175">Coiled coil</keyword>
<dbReference type="InterPro" id="IPR020472">
    <property type="entry name" value="WD40_PAC1"/>
</dbReference>
<dbReference type="Gene3D" id="1.10.510.10">
    <property type="entry name" value="Transferase(Phosphotransferase) domain 1"/>
    <property type="match status" value="1"/>
</dbReference>
<dbReference type="GO" id="GO:0016740">
    <property type="term" value="F:transferase activity"/>
    <property type="evidence" value="ECO:0007669"/>
    <property type="project" value="UniProtKB-KW"/>
</dbReference>
<feature type="region of interest" description="Disordered" evidence="11">
    <location>
        <begin position="175"/>
        <end position="203"/>
    </location>
</feature>
<keyword evidence="7" id="KW-0539">Nucleus</keyword>
<dbReference type="AlphaFoldDB" id="A0A6A1UG22"/>
<dbReference type="PANTHER" id="PTHR44218:SF15">
    <property type="entry name" value="PROTEIN SPA1-RELATED 2"/>
    <property type="match status" value="1"/>
</dbReference>
<keyword evidence="8" id="KW-0607">Phytochrome signaling pathway</keyword>
<proteinExistence type="predicted"/>
<dbReference type="PROSITE" id="PS50082">
    <property type="entry name" value="WD_REPEATS_2"/>
    <property type="match status" value="3"/>
</dbReference>
<dbReference type="InterPro" id="IPR015943">
    <property type="entry name" value="WD40/YVTN_repeat-like_dom_sf"/>
</dbReference>
<organism evidence="13 14">
    <name type="scientific">Morella rubra</name>
    <name type="common">Chinese bayberry</name>
    <dbReference type="NCBI Taxonomy" id="262757"/>
    <lineage>
        <taxon>Eukaryota</taxon>
        <taxon>Viridiplantae</taxon>
        <taxon>Streptophyta</taxon>
        <taxon>Embryophyta</taxon>
        <taxon>Tracheophyta</taxon>
        <taxon>Spermatophyta</taxon>
        <taxon>Magnoliopsida</taxon>
        <taxon>eudicotyledons</taxon>
        <taxon>Gunneridae</taxon>
        <taxon>Pentapetalae</taxon>
        <taxon>rosids</taxon>
        <taxon>fabids</taxon>
        <taxon>Fagales</taxon>
        <taxon>Myricaceae</taxon>
        <taxon>Morella</taxon>
    </lineage>
</organism>
<name>A0A6A1UG22_9ROSI</name>
<comment type="caution">
    <text evidence="13">The sequence shown here is derived from an EMBL/GenBank/DDBJ whole genome shotgun (WGS) entry which is preliminary data.</text>
</comment>
<dbReference type="PROSITE" id="PS00678">
    <property type="entry name" value="WD_REPEATS_1"/>
    <property type="match status" value="2"/>
</dbReference>
<feature type="compositionally biased region" description="Polar residues" evidence="11">
    <location>
        <begin position="188"/>
        <end position="199"/>
    </location>
</feature>
<dbReference type="InterPro" id="IPR036322">
    <property type="entry name" value="WD40_repeat_dom_sf"/>
</dbReference>
<keyword evidence="3" id="KW-0808">Transferase</keyword>
<feature type="repeat" description="WD" evidence="9">
    <location>
        <begin position="845"/>
        <end position="879"/>
    </location>
</feature>
<dbReference type="EMBL" id="RXIC02000462">
    <property type="protein sequence ID" value="KAB1199465.1"/>
    <property type="molecule type" value="Genomic_DNA"/>
</dbReference>
<keyword evidence="14" id="KW-1185">Reference proteome</keyword>
<comment type="subcellular location">
    <subcellularLocation>
        <location evidence="1">Nucleus</location>
    </subcellularLocation>
</comment>
<evidence type="ECO:0000256" key="10">
    <source>
        <dbReference type="SAM" id="Coils"/>
    </source>
</evidence>
<evidence type="ECO:0000256" key="5">
    <source>
        <dbReference type="ARBA" id="ARBA00022786"/>
    </source>
</evidence>
<protein>
    <submittedName>
        <fullName evidence="13">Protein SPA1-RELATED 2</fullName>
    </submittedName>
</protein>
<evidence type="ECO:0000256" key="7">
    <source>
        <dbReference type="ARBA" id="ARBA00023242"/>
    </source>
</evidence>
<dbReference type="SUPFAM" id="SSF56112">
    <property type="entry name" value="Protein kinase-like (PK-like)"/>
    <property type="match status" value="1"/>
</dbReference>
<reference evidence="13" key="1">
    <citation type="submission" date="2018-07" db="EMBL/GenBank/DDBJ databases">
        <authorList>
            <person name="Gao Z.-S."/>
            <person name="Jia H.-M."/>
            <person name="Jia H.-J."/>
            <person name="Cai Q.-L."/>
            <person name="Wang Y."/>
            <person name="Zhao H.-B."/>
        </authorList>
    </citation>
    <scope>NUCLEOTIDE SEQUENCE</scope>
    <source>
        <tissue evidence="13">Leaves</tissue>
    </source>
</reference>
<evidence type="ECO:0000256" key="1">
    <source>
        <dbReference type="ARBA" id="ARBA00004123"/>
    </source>
</evidence>
<dbReference type="GO" id="GO:0009640">
    <property type="term" value="P:photomorphogenesis"/>
    <property type="evidence" value="ECO:0007669"/>
    <property type="project" value="InterPro"/>
</dbReference>
<feature type="region of interest" description="Disordered" evidence="11">
    <location>
        <begin position="136"/>
        <end position="155"/>
    </location>
</feature>
<dbReference type="FunFam" id="2.130.10.10:FF:000090">
    <property type="entry name" value="E3 ubiquitin-protein ligase RFWD2 isoform X1"/>
    <property type="match status" value="1"/>
</dbReference>
<evidence type="ECO:0000313" key="12">
    <source>
        <dbReference type="EMBL" id="KAB1199462.1"/>
    </source>
</evidence>
<dbReference type="PROSITE" id="PS50294">
    <property type="entry name" value="WD_REPEATS_REGION"/>
    <property type="match status" value="1"/>
</dbReference>
<dbReference type="EMBL" id="RXIC02000462">
    <property type="protein sequence ID" value="KAB1199462.1"/>
    <property type="molecule type" value="Genomic_DNA"/>
</dbReference>
<dbReference type="GO" id="GO:0042802">
    <property type="term" value="F:identical protein binding"/>
    <property type="evidence" value="ECO:0007669"/>
    <property type="project" value="UniProtKB-ARBA"/>
</dbReference>
<feature type="coiled-coil region" evidence="10">
    <location>
        <begin position="594"/>
        <end position="621"/>
    </location>
</feature>
<accession>A0A6A1UG22</accession>
<dbReference type="PRINTS" id="PR00320">
    <property type="entry name" value="GPROTEINBRPT"/>
</dbReference>
<dbReference type="Gene3D" id="2.130.10.10">
    <property type="entry name" value="YVTN repeat-like/Quinoprotein amine dehydrogenase"/>
    <property type="match status" value="1"/>
</dbReference>
<evidence type="ECO:0000256" key="4">
    <source>
        <dbReference type="ARBA" id="ARBA00022737"/>
    </source>
</evidence>
<evidence type="ECO:0000256" key="3">
    <source>
        <dbReference type="ARBA" id="ARBA00022679"/>
    </source>
</evidence>
<dbReference type="OrthoDB" id="273771at2759"/>
<reference evidence="13" key="3">
    <citation type="submission" date="2019-09" db="EMBL/GenBank/DDBJ databases">
        <authorList>
            <person name="Gao Z."/>
        </authorList>
    </citation>
    <scope>NUCLEOTIDE SEQUENCE</scope>
    <source>
        <tissue evidence="13">Leaves</tissue>
    </source>
</reference>
<feature type="compositionally biased region" description="Basic and acidic residues" evidence="11">
    <location>
        <begin position="177"/>
        <end position="186"/>
    </location>
</feature>
<dbReference type="Proteomes" id="UP000516437">
    <property type="component" value="Unassembled WGS sequence"/>
</dbReference>
<keyword evidence="4" id="KW-0677">Repeat</keyword>
<gene>
    <name evidence="12" type="ORF">CJ030_MR0G023000</name>
    <name evidence="13" type="ORF">CJ030_MR0G023003</name>
</gene>
<dbReference type="InterPro" id="IPR019775">
    <property type="entry name" value="WD40_repeat_CS"/>
</dbReference>
<evidence type="ECO:0000256" key="2">
    <source>
        <dbReference type="ARBA" id="ARBA00022574"/>
    </source>
</evidence>
<dbReference type="InterPro" id="IPR044630">
    <property type="entry name" value="SPA1/2/3/4"/>
</dbReference>
<evidence type="ECO:0000313" key="14">
    <source>
        <dbReference type="Proteomes" id="UP000516437"/>
    </source>
</evidence>
<reference evidence="13 14" key="2">
    <citation type="journal article" date="2019" name="Plant Biotechnol. J.">
        <title>The red bayberry genome and genetic basis of sex determination.</title>
        <authorList>
            <person name="Jia H.M."/>
            <person name="Jia H.J."/>
            <person name="Cai Q.L."/>
            <person name="Wang Y."/>
            <person name="Zhao H.B."/>
            <person name="Yang W.F."/>
            <person name="Wang G.Y."/>
            <person name="Li Y.H."/>
            <person name="Zhan D.L."/>
            <person name="Shen Y.T."/>
            <person name="Niu Q.F."/>
            <person name="Chang L."/>
            <person name="Qiu J."/>
            <person name="Zhao L."/>
            <person name="Xie H.B."/>
            <person name="Fu W.Y."/>
            <person name="Jin J."/>
            <person name="Li X.W."/>
            <person name="Jiao Y."/>
            <person name="Zhou C.C."/>
            <person name="Tu T."/>
            <person name="Chai C.Y."/>
            <person name="Gao J.L."/>
            <person name="Fan L.J."/>
            <person name="van de Weg E."/>
            <person name="Wang J.Y."/>
            <person name="Gao Z.S."/>
        </authorList>
    </citation>
    <scope>NUCLEOTIDE SEQUENCE [LARGE SCALE GENOMIC DNA]</scope>
    <source>
        <tissue evidence="13">Leaves</tissue>
    </source>
</reference>
<dbReference type="GO" id="GO:0005634">
    <property type="term" value="C:nucleus"/>
    <property type="evidence" value="ECO:0007669"/>
    <property type="project" value="UniProtKB-SubCell"/>
</dbReference>
<dbReference type="Pfam" id="PF00400">
    <property type="entry name" value="WD40"/>
    <property type="match status" value="3"/>
</dbReference>
<feature type="repeat" description="WD" evidence="9">
    <location>
        <begin position="802"/>
        <end position="844"/>
    </location>
</feature>
<dbReference type="GO" id="GO:0009585">
    <property type="term" value="P:red, far-red light phototransduction"/>
    <property type="evidence" value="ECO:0007669"/>
    <property type="project" value="UniProtKB-KW"/>
</dbReference>
<sequence>MDSMAEGVGDEVTPLGAVEGIHLQSKESEYSWKSENCNMLESQEMIIPGEGDYSQNPPQEFAVQEGKNINRSINHVDGVEHPNTSPCSIDDAGIMVEELRVTNYNGSNLAIVGTSNSRQRMQGRQNHWQHLYQLAGGSGGGNPHGDSTHRDNGQGMSSFWEDMGCASFPELLAQKPSSDDRNEKMEQLPNTENEGASGNNPGGIRTKIISKSGFSEFFVKQTLKGKGIICRGPLRDSLHIESRDQNNLKIAGSTKVASDVLQSLASRTETPSPKGAAVLGPGGSEHDGVTLRQWLKGGHHKASKVKCLHIFKQIVDVVDGSHSQGVALKDLRPSCFRLLPSNQVKYIRSPVQRELLDGVVDHNILHTDNSLTNKRPLEQVMFPSAALYAKKQKFQENVNFSGRWHQFSSRSGYKHDSAYSSINISGRRDSCNVYREDKPGMECETQSKFSIPYASNIAQRQLTSLSDQLEEKWYRSPEELIEDGSTTSSNIYCLGVLLFELLGHFDSERAHVAAMSDLRHRILPPIFVSENLKETGFCLLLLHPEPLSRPTTREILQSEVIKGVEQVCAEELSSSIEEDDAESELLVHFLDSLKEEKQQHASKLAEDISCLEADIEQVERRRRIRNPLGHPCLPNDSLSRKENRFHQKELSSLDMLSQSLPISNTNELRLTGSINHLESAYFSMRSKIQLSESDATTRQDKDILRSRDSWYSTQKDEEEKAPTDRLGAFFDGLCKYARYSKFELRGILRSGDFNNSANVICSLSFDRDEEYFAAAGVSKKIKIFAFNPLINDSVDIHYPAVEMSNKSKLSCVCWNSYIKNYLASTDYDGAVKLWDATTGQGVSQFTEHEKRAWSVDFSRVCPTKLASGSDDCCVKLWSIMELLLQKKCLDTITNIANVCCVQFSTDSSHLLAFGSADYRTYCFDLRFAKTPWCVLAGHDKAVSYVKFLDSATLVSASTDNTLKLWDLNKTNSSSLSTQACSLTLGGHTNEKNFVGLSTAEGYIACGSETNEVYAYYRSLPMPITSHKFGSIDPISGKEIDDDNGQFVSSVCWKGKSDMVVAANSSGCIKVLQLV</sequence>
<keyword evidence="5" id="KW-0833">Ubl conjugation pathway</keyword>
<dbReference type="SMART" id="SM00320">
    <property type="entry name" value="WD40"/>
    <property type="match status" value="7"/>
</dbReference>